<keyword evidence="2" id="KW-1003">Cell membrane</keyword>
<dbReference type="EMBL" id="LR134523">
    <property type="protein sequence ID" value="VEJ35682.1"/>
    <property type="molecule type" value="Genomic_DNA"/>
</dbReference>
<feature type="transmembrane region" description="Helical" evidence="8">
    <location>
        <begin position="54"/>
        <end position="73"/>
    </location>
</feature>
<keyword evidence="6 8" id="KW-0472">Membrane</keyword>
<evidence type="ECO:0000313" key="10">
    <source>
        <dbReference type="EMBL" id="VEJ35682.1"/>
    </source>
</evidence>
<dbReference type="Proteomes" id="UP000269544">
    <property type="component" value="Chromosome"/>
</dbReference>
<feature type="transmembrane region" description="Helical" evidence="8">
    <location>
        <begin position="120"/>
        <end position="140"/>
    </location>
</feature>
<comment type="similarity">
    <text evidence="7">Belongs to the ThrE exporter (TC 2.A.79) family.</text>
</comment>
<evidence type="ECO:0000259" key="9">
    <source>
        <dbReference type="Pfam" id="PF12821"/>
    </source>
</evidence>
<keyword evidence="5 8" id="KW-1133">Transmembrane helix</keyword>
<dbReference type="AlphaFoldDB" id="A0A3S4YKV1"/>
<dbReference type="GO" id="GO:0015744">
    <property type="term" value="P:succinate transport"/>
    <property type="evidence" value="ECO:0007669"/>
    <property type="project" value="TreeGrafter"/>
</dbReference>
<evidence type="ECO:0000256" key="6">
    <source>
        <dbReference type="ARBA" id="ARBA00023136"/>
    </source>
</evidence>
<sequence>MSGNILLLFIISVAATIGYVVPVDAPKRAILPGAVIGAIAYLIYLKVMDLGGNAFFGAFVAAFMIGSCGELCSRIFKMPSTIFSMSGLITLVPGGGMYYTMSYLIQENMDLFLKEAVKTFSIAIALSVGIVASTLFSRSLKSFRQRSMKNSSRPFGRYRDFPSIKS</sequence>
<dbReference type="KEGG" id="piv:NCTC13079_00844"/>
<feature type="transmembrane region" description="Helical" evidence="8">
    <location>
        <begin position="80"/>
        <end position="100"/>
    </location>
</feature>
<proteinExistence type="inferred from homology"/>
<accession>A0A3S4YKV1</accession>
<evidence type="ECO:0000256" key="5">
    <source>
        <dbReference type="ARBA" id="ARBA00022989"/>
    </source>
</evidence>
<evidence type="ECO:0000256" key="4">
    <source>
        <dbReference type="ARBA" id="ARBA00022692"/>
    </source>
</evidence>
<organism evidence="10 11">
    <name type="scientific">Aedoeadaptatus ivorii</name>
    <dbReference type="NCBI Taxonomy" id="54006"/>
    <lineage>
        <taxon>Bacteria</taxon>
        <taxon>Bacillati</taxon>
        <taxon>Bacillota</taxon>
        <taxon>Tissierellia</taxon>
        <taxon>Tissierellales</taxon>
        <taxon>Peptoniphilaceae</taxon>
        <taxon>Aedoeadaptatus</taxon>
    </lineage>
</organism>
<dbReference type="InterPro" id="IPR050539">
    <property type="entry name" value="ThrE_Dicarb/AminoAcid_Exp"/>
</dbReference>
<evidence type="ECO:0000256" key="3">
    <source>
        <dbReference type="ARBA" id="ARBA00022519"/>
    </source>
</evidence>
<dbReference type="OrthoDB" id="9810047at2"/>
<keyword evidence="3" id="KW-0997">Cell inner membrane</keyword>
<comment type="subcellular location">
    <subcellularLocation>
        <location evidence="1">Cell membrane</location>
        <topology evidence="1">Multi-pass membrane protein</topology>
    </subcellularLocation>
</comment>
<feature type="transmembrane region" description="Helical" evidence="8">
    <location>
        <begin position="6"/>
        <end position="22"/>
    </location>
</feature>
<dbReference type="RefSeq" id="WP_126465444.1">
    <property type="nucleotide sequence ID" value="NZ_JAUSWF010000001.1"/>
</dbReference>
<keyword evidence="4 8" id="KW-0812">Transmembrane</keyword>
<protein>
    <submittedName>
        <fullName evidence="10">Uncharacterized conserved protein</fullName>
    </submittedName>
</protein>
<reference evidence="10 11" key="1">
    <citation type="submission" date="2018-12" db="EMBL/GenBank/DDBJ databases">
        <authorList>
            <consortium name="Pathogen Informatics"/>
        </authorList>
    </citation>
    <scope>NUCLEOTIDE SEQUENCE [LARGE SCALE GENOMIC DNA]</scope>
    <source>
        <strain evidence="10 11">NCTC13079</strain>
    </source>
</reference>
<evidence type="ECO:0000313" key="11">
    <source>
        <dbReference type="Proteomes" id="UP000269544"/>
    </source>
</evidence>
<evidence type="ECO:0000256" key="8">
    <source>
        <dbReference type="SAM" id="Phobius"/>
    </source>
</evidence>
<evidence type="ECO:0000256" key="2">
    <source>
        <dbReference type="ARBA" id="ARBA00022475"/>
    </source>
</evidence>
<dbReference type="GO" id="GO:0005886">
    <property type="term" value="C:plasma membrane"/>
    <property type="evidence" value="ECO:0007669"/>
    <property type="project" value="UniProtKB-SubCell"/>
</dbReference>
<dbReference type="InterPro" id="IPR024528">
    <property type="entry name" value="ThrE_2"/>
</dbReference>
<gene>
    <name evidence="10" type="ORF">NCTC13079_00844</name>
</gene>
<keyword evidence="11" id="KW-1185">Reference proteome</keyword>
<feature type="transmembrane region" description="Helical" evidence="8">
    <location>
        <begin position="29"/>
        <end position="48"/>
    </location>
</feature>
<name>A0A3S4YKV1_9FIRM</name>
<evidence type="ECO:0000256" key="1">
    <source>
        <dbReference type="ARBA" id="ARBA00004651"/>
    </source>
</evidence>
<dbReference type="PANTHER" id="PTHR34390">
    <property type="entry name" value="UPF0442 PROTEIN YJJB-RELATED"/>
    <property type="match status" value="1"/>
</dbReference>
<feature type="domain" description="Threonine/Serine exporter ThrE" evidence="9">
    <location>
        <begin position="9"/>
        <end position="135"/>
    </location>
</feature>
<dbReference type="PANTHER" id="PTHR34390:SF1">
    <property type="entry name" value="SUCCINATE TRANSPORTER SUBUNIT YJJB-RELATED"/>
    <property type="match status" value="1"/>
</dbReference>
<dbReference type="Pfam" id="PF12821">
    <property type="entry name" value="ThrE_2"/>
    <property type="match status" value="1"/>
</dbReference>
<evidence type="ECO:0000256" key="7">
    <source>
        <dbReference type="ARBA" id="ARBA00034125"/>
    </source>
</evidence>